<evidence type="ECO:0000256" key="2">
    <source>
        <dbReference type="ARBA" id="ARBA00023163"/>
    </source>
</evidence>
<gene>
    <name evidence="5" type="ordered locus">Halru_0239</name>
</gene>
<feature type="domain" description="HVO-0513-like N-terminal" evidence="4">
    <location>
        <begin position="17"/>
        <end position="151"/>
    </location>
</feature>
<dbReference type="GeneID" id="14375547"/>
<dbReference type="EMBL" id="CP003050">
    <property type="protein sequence ID" value="AGB14885.1"/>
    <property type="molecule type" value="Genomic_DNA"/>
</dbReference>
<dbReference type="OrthoDB" id="27447at2157"/>
<evidence type="ECO:0000259" key="4">
    <source>
        <dbReference type="Pfam" id="PF24278"/>
    </source>
</evidence>
<dbReference type="RefSeq" id="WP_015299581.1">
    <property type="nucleotide sequence ID" value="NC_019964.1"/>
</dbReference>
<keyword evidence="2" id="KW-0804">Transcription</keyword>
<dbReference type="PANTHER" id="PTHR34236">
    <property type="entry name" value="DIMETHYL SULFOXIDE REDUCTASE TRANSCRIPTIONAL ACTIVATOR"/>
    <property type="match status" value="1"/>
</dbReference>
<dbReference type="Proteomes" id="UP000010846">
    <property type="component" value="Chromosome"/>
</dbReference>
<accession>L0I5U1</accession>
<evidence type="ECO:0000259" key="3">
    <source>
        <dbReference type="Pfam" id="PF04967"/>
    </source>
</evidence>
<evidence type="ECO:0000313" key="5">
    <source>
        <dbReference type="EMBL" id="AGB14885.1"/>
    </source>
</evidence>
<proteinExistence type="predicted"/>
<reference evidence="5" key="1">
    <citation type="submission" date="2011-09" db="EMBL/GenBank/DDBJ databases">
        <title>Complete sequence of Halovivax ruber XH-70.</title>
        <authorList>
            <consortium name="US DOE Joint Genome Institute"/>
            <person name="Lucas S."/>
            <person name="Han J."/>
            <person name="Lapidus A."/>
            <person name="Cheng J.-F."/>
            <person name="Goodwin L."/>
            <person name="Pitluck S."/>
            <person name="Peters L."/>
            <person name="Mikhailova N."/>
            <person name="Davenport K."/>
            <person name="Detter J.C."/>
            <person name="Han C."/>
            <person name="Tapia R."/>
            <person name="Land M."/>
            <person name="Hauser L."/>
            <person name="Kyrpides N."/>
            <person name="Ivanova N."/>
            <person name="Pagani I."/>
            <person name="Sproer C."/>
            <person name="Anderson I."/>
            <person name="Woyke T."/>
        </authorList>
    </citation>
    <scope>NUCLEOTIDE SEQUENCE</scope>
    <source>
        <strain evidence="5">XH-70</strain>
    </source>
</reference>
<feature type="domain" description="HTH bat-type" evidence="3">
    <location>
        <begin position="162"/>
        <end position="213"/>
    </location>
</feature>
<organism evidence="5 6">
    <name type="scientific">Halovivax ruber (strain DSM 18193 / JCM 13892 / XH-70)</name>
    <dbReference type="NCBI Taxonomy" id="797302"/>
    <lineage>
        <taxon>Archaea</taxon>
        <taxon>Methanobacteriati</taxon>
        <taxon>Methanobacteriota</taxon>
        <taxon>Stenosarchaea group</taxon>
        <taxon>Halobacteria</taxon>
        <taxon>Halobacteriales</taxon>
        <taxon>Natrialbaceae</taxon>
        <taxon>Halovivax</taxon>
    </lineage>
</organism>
<dbReference type="KEGG" id="hru:Halru_0239"/>
<sequence length="218" mass="23878">MRYLTVRIDPRENGGIHPVGGRLTAAPAISREAIHSVELLDDGTILLFAEGSGDRDRYEAITADSPHVIDALVSGTDPWFAVSQFEPSDETRRLLELRRESNVSVELPIRIEDDGALRVTFMGSDADIQALYRTVEAGSTLSFDVVETGSYDPADAPLARRLTRRQRDVLEAAVELGYYAAPREATLEDVAERVGIAASTAGEHLRKAEARVFTALVR</sequence>
<dbReference type="Pfam" id="PF04967">
    <property type="entry name" value="HTH_10"/>
    <property type="match status" value="1"/>
</dbReference>
<keyword evidence="6" id="KW-1185">Reference proteome</keyword>
<dbReference type="STRING" id="797302.Halru_0239"/>
<dbReference type="InterPro" id="IPR007050">
    <property type="entry name" value="HTH_bacterioopsin"/>
</dbReference>
<keyword evidence="1" id="KW-0805">Transcription regulation</keyword>
<dbReference type="InterPro" id="IPR056493">
    <property type="entry name" value="HVO_0513_N"/>
</dbReference>
<dbReference type="HOGENOM" id="CLU_092678_0_0_2"/>
<protein>
    <submittedName>
        <fullName evidence="5">Putative DNA binding protein</fullName>
    </submittedName>
</protein>
<name>L0I5U1_HALRX</name>
<evidence type="ECO:0000313" key="6">
    <source>
        <dbReference type="Proteomes" id="UP000010846"/>
    </source>
</evidence>
<dbReference type="eggNOG" id="arCOG02274">
    <property type="taxonomic scope" value="Archaea"/>
</dbReference>
<evidence type="ECO:0000256" key="1">
    <source>
        <dbReference type="ARBA" id="ARBA00023015"/>
    </source>
</evidence>
<dbReference type="Pfam" id="PF24278">
    <property type="entry name" value="HVO_0513_N"/>
    <property type="match status" value="1"/>
</dbReference>
<dbReference type="AlphaFoldDB" id="L0I5U1"/>
<dbReference type="PANTHER" id="PTHR34236:SF1">
    <property type="entry name" value="DIMETHYL SULFOXIDE REDUCTASE TRANSCRIPTIONAL ACTIVATOR"/>
    <property type="match status" value="1"/>
</dbReference>